<comment type="caution">
    <text evidence="1">The sequence shown here is derived from an EMBL/GenBank/DDBJ whole genome shotgun (WGS) entry which is preliminary data.</text>
</comment>
<organism evidence="1 2">
    <name type="scientific">Brachionus plicatilis</name>
    <name type="common">Marine rotifer</name>
    <name type="synonym">Brachionus muelleri</name>
    <dbReference type="NCBI Taxonomy" id="10195"/>
    <lineage>
        <taxon>Eukaryota</taxon>
        <taxon>Metazoa</taxon>
        <taxon>Spiralia</taxon>
        <taxon>Gnathifera</taxon>
        <taxon>Rotifera</taxon>
        <taxon>Eurotatoria</taxon>
        <taxon>Monogononta</taxon>
        <taxon>Pseudotrocha</taxon>
        <taxon>Ploima</taxon>
        <taxon>Brachionidae</taxon>
        <taxon>Brachionus</taxon>
    </lineage>
</organism>
<name>A0A3M7SPY5_BRAPC</name>
<keyword evidence="2" id="KW-1185">Reference proteome</keyword>
<dbReference type="EMBL" id="REGN01000982">
    <property type="protein sequence ID" value="RNA37765.1"/>
    <property type="molecule type" value="Genomic_DNA"/>
</dbReference>
<dbReference type="Proteomes" id="UP000276133">
    <property type="component" value="Unassembled WGS sequence"/>
</dbReference>
<accession>A0A3M7SPY5</accession>
<protein>
    <submittedName>
        <fullName evidence="1">Uncharacterized protein</fullName>
    </submittedName>
</protein>
<evidence type="ECO:0000313" key="1">
    <source>
        <dbReference type="EMBL" id="RNA37765.1"/>
    </source>
</evidence>
<dbReference type="AlphaFoldDB" id="A0A3M7SPY5"/>
<reference evidence="1 2" key="1">
    <citation type="journal article" date="2018" name="Sci. Rep.">
        <title>Genomic signatures of local adaptation to the degree of environmental predictability in rotifers.</title>
        <authorList>
            <person name="Franch-Gras L."/>
            <person name="Hahn C."/>
            <person name="Garcia-Roger E.M."/>
            <person name="Carmona M.J."/>
            <person name="Serra M."/>
            <person name="Gomez A."/>
        </authorList>
    </citation>
    <scope>NUCLEOTIDE SEQUENCE [LARGE SCALE GENOMIC DNA]</scope>
    <source>
        <strain evidence="1">HYR1</strain>
    </source>
</reference>
<evidence type="ECO:0000313" key="2">
    <source>
        <dbReference type="Proteomes" id="UP000276133"/>
    </source>
</evidence>
<sequence length="300" mass="34280">MDGRFSRTAWMDGRFSRTARSDGWLGRTDGRLPGFTIWSYTSPRDFSISLENWESPHCNSSEIDKKLHRWVMALVTVVKSQSDQIKELKTQLEESKKANDKGGAGCSWTSIVNGRKPSDQTQALIATVNKEISEKARLENNVTITGLGIGANEDEDIEKVDRVLNALNIDRSKTVKRQRRIKSSNSGDNTSKKVLDMIVVEFTDDAARLKALRDARTLRGTEHKDVYINPDKTASERALERELRKRRNELNGKFPLNQVRIDSQGKHRYGIKPDSDPNAGKKFYYGIRWNEIKEIYFERA</sequence>
<gene>
    <name evidence="1" type="ORF">BpHYR1_023948</name>
</gene>
<proteinExistence type="predicted"/>